<name>A0A2N0QLU6_9GLOM</name>
<reference evidence="2 3" key="2">
    <citation type="submission" date="2017-10" db="EMBL/GenBank/DDBJ databases">
        <title>Genome analyses suggest a sexual origin of heterokaryosis in a supposedly ancient asexual fungus.</title>
        <authorList>
            <person name="Corradi N."/>
            <person name="Sedzielewska K."/>
            <person name="Noel J."/>
            <person name="Charron P."/>
            <person name="Farinelli L."/>
            <person name="Marton T."/>
            <person name="Kruger M."/>
            <person name="Pelin A."/>
            <person name="Brachmann A."/>
            <person name="Corradi N."/>
        </authorList>
    </citation>
    <scope>NUCLEOTIDE SEQUENCE [LARGE SCALE GENOMIC DNA]</scope>
    <source>
        <strain evidence="2 3">A1</strain>
    </source>
</reference>
<feature type="region of interest" description="Disordered" evidence="1">
    <location>
        <begin position="48"/>
        <end position="68"/>
    </location>
</feature>
<protein>
    <submittedName>
        <fullName evidence="2">Uncharacterized protein</fullName>
    </submittedName>
</protein>
<comment type="caution">
    <text evidence="2">The sequence shown here is derived from an EMBL/GenBank/DDBJ whole genome shotgun (WGS) entry which is preliminary data.</text>
</comment>
<dbReference type="AlphaFoldDB" id="A0A2N0QLU6"/>
<dbReference type="EMBL" id="LLXH01006554">
    <property type="protein sequence ID" value="PKC52018.1"/>
    <property type="molecule type" value="Genomic_DNA"/>
</dbReference>
<dbReference type="Proteomes" id="UP000232688">
    <property type="component" value="Unassembled WGS sequence"/>
</dbReference>
<evidence type="ECO:0000313" key="2">
    <source>
        <dbReference type="EMBL" id="PKC52018.1"/>
    </source>
</evidence>
<evidence type="ECO:0000313" key="3">
    <source>
        <dbReference type="Proteomes" id="UP000232688"/>
    </source>
</evidence>
<organism evidence="2 3">
    <name type="scientific">Rhizophagus irregularis</name>
    <dbReference type="NCBI Taxonomy" id="588596"/>
    <lineage>
        <taxon>Eukaryota</taxon>
        <taxon>Fungi</taxon>
        <taxon>Fungi incertae sedis</taxon>
        <taxon>Mucoromycota</taxon>
        <taxon>Glomeromycotina</taxon>
        <taxon>Glomeromycetes</taxon>
        <taxon>Glomerales</taxon>
        <taxon>Glomeraceae</taxon>
        <taxon>Rhizophagus</taxon>
    </lineage>
</organism>
<proteinExistence type="predicted"/>
<dbReference type="VEuPathDB" id="FungiDB:RhiirA1_482451"/>
<accession>A0A2N0QLU6</accession>
<feature type="non-terminal residue" evidence="2">
    <location>
        <position position="1"/>
    </location>
</feature>
<gene>
    <name evidence="2" type="ORF">RhiirA1_482451</name>
</gene>
<sequence length="68" mass="7584">KESGKLDLIAFAEKEVETYTLRTSNLLTSIETTKVQVYELESKYEGSAARIDGKRKRGPRSSQNGSCD</sequence>
<reference evidence="2 3" key="1">
    <citation type="submission" date="2017-10" db="EMBL/GenBank/DDBJ databases">
        <title>Extensive intraspecific genome diversity in a model arbuscular mycorrhizal fungus.</title>
        <authorList>
            <person name="Chen E.C.H."/>
            <person name="Morin E."/>
            <person name="Baudet D."/>
            <person name="Noel J."/>
            <person name="Ndikumana S."/>
            <person name="Charron P."/>
            <person name="St-Onge C."/>
            <person name="Giorgi J."/>
            <person name="Grigoriev I.V."/>
            <person name="Roux C."/>
            <person name="Martin F.M."/>
            <person name="Corradi N."/>
        </authorList>
    </citation>
    <scope>NUCLEOTIDE SEQUENCE [LARGE SCALE GENOMIC DNA]</scope>
    <source>
        <strain evidence="2 3">A1</strain>
    </source>
</reference>
<evidence type="ECO:0000256" key="1">
    <source>
        <dbReference type="SAM" id="MobiDB-lite"/>
    </source>
</evidence>